<keyword evidence="3" id="KW-0813">Transport</keyword>
<dbReference type="InterPro" id="IPR008559">
    <property type="entry name" value="TMCO1"/>
</dbReference>
<keyword evidence="6" id="KW-0812">Transmembrane</keyword>
<name>A0A9N8F0P6_9STRA</name>
<keyword evidence="9" id="KW-1133">Transmembrane helix</keyword>
<protein>
    <submittedName>
        <fullName evidence="15">Integral membrane protein DUF106</fullName>
    </submittedName>
</protein>
<keyword evidence="13" id="KW-0407">Ion channel</keyword>
<keyword evidence="10 14" id="KW-0175">Coiled coil</keyword>
<dbReference type="OrthoDB" id="41595at2759"/>
<dbReference type="Proteomes" id="UP001153069">
    <property type="component" value="Unassembled WGS sequence"/>
</dbReference>
<evidence type="ECO:0000313" key="16">
    <source>
        <dbReference type="Proteomes" id="UP001153069"/>
    </source>
</evidence>
<evidence type="ECO:0000256" key="13">
    <source>
        <dbReference type="ARBA" id="ARBA00023303"/>
    </source>
</evidence>
<evidence type="ECO:0000256" key="1">
    <source>
        <dbReference type="ARBA" id="ARBA00004477"/>
    </source>
</evidence>
<evidence type="ECO:0000256" key="5">
    <source>
        <dbReference type="ARBA" id="ARBA00022673"/>
    </source>
</evidence>
<dbReference type="Pfam" id="PF01956">
    <property type="entry name" value="EMC3_TMCO1"/>
    <property type="match status" value="1"/>
</dbReference>
<keyword evidence="11" id="KW-0406">Ion transport</keyword>
<evidence type="ECO:0000256" key="4">
    <source>
        <dbReference type="ARBA" id="ARBA00022568"/>
    </source>
</evidence>
<evidence type="ECO:0000256" key="2">
    <source>
        <dbReference type="ARBA" id="ARBA00006537"/>
    </source>
</evidence>
<keyword evidence="16" id="KW-1185">Reference proteome</keyword>
<accession>A0A9N8F0P6</accession>
<keyword evidence="12" id="KW-0472">Membrane</keyword>
<comment type="caution">
    <text evidence="15">The sequence shown here is derived from an EMBL/GenBank/DDBJ whole genome shotgun (WGS) entry which is preliminary data.</text>
</comment>
<dbReference type="GO" id="GO:0032469">
    <property type="term" value="P:endoplasmic reticulum calcium ion homeostasis"/>
    <property type="evidence" value="ECO:0007669"/>
    <property type="project" value="InterPro"/>
</dbReference>
<organism evidence="15 16">
    <name type="scientific">Seminavis robusta</name>
    <dbReference type="NCBI Taxonomy" id="568900"/>
    <lineage>
        <taxon>Eukaryota</taxon>
        <taxon>Sar</taxon>
        <taxon>Stramenopiles</taxon>
        <taxon>Ochrophyta</taxon>
        <taxon>Bacillariophyta</taxon>
        <taxon>Bacillariophyceae</taxon>
        <taxon>Bacillariophycidae</taxon>
        <taxon>Naviculales</taxon>
        <taxon>Naviculaceae</taxon>
        <taxon>Seminavis</taxon>
    </lineage>
</organism>
<proteinExistence type="inferred from homology"/>
<evidence type="ECO:0000256" key="12">
    <source>
        <dbReference type="ARBA" id="ARBA00023136"/>
    </source>
</evidence>
<feature type="coiled-coil region" evidence="14">
    <location>
        <begin position="38"/>
        <end position="83"/>
    </location>
</feature>
<keyword evidence="7" id="KW-0256">Endoplasmic reticulum</keyword>
<comment type="subcellular location">
    <subcellularLocation>
        <location evidence="1">Endoplasmic reticulum membrane</location>
        <topology evidence="1">Multi-pass membrane protein</topology>
    </subcellularLocation>
</comment>
<dbReference type="PANTHER" id="PTHR20917:SF0">
    <property type="entry name" value="CALCIUM LOAD-ACTIVATED CALCIUM CHANNEL"/>
    <property type="match status" value="1"/>
</dbReference>
<sequence>MTADDIIRVAVTVSLVQVGCDLLARYMIFQKEPYQRAVSTLERRKAQYDKLVKEFEGKTGKQQEKVKKRMDRAKDDLGEAKSAVAAKHTTPGMLTSIAFVLLFRILGTEHSGKVMAVLPFQPLSLMRKVTLRGLDFGGDMGFNIFKESPGVQSVHQACSLMFIYLLCNMGVKFYVHRLVGQQTPEGVGGIMALAENPKIAKGLKEMGLDPDELKQD</sequence>
<evidence type="ECO:0000256" key="10">
    <source>
        <dbReference type="ARBA" id="ARBA00023054"/>
    </source>
</evidence>
<gene>
    <name evidence="15" type="ORF">SEMRO_2175_G317780.1</name>
</gene>
<dbReference type="GO" id="GO:0005789">
    <property type="term" value="C:endoplasmic reticulum membrane"/>
    <property type="evidence" value="ECO:0007669"/>
    <property type="project" value="UniProtKB-SubCell"/>
</dbReference>
<dbReference type="GO" id="GO:0005262">
    <property type="term" value="F:calcium channel activity"/>
    <property type="evidence" value="ECO:0007669"/>
    <property type="project" value="UniProtKB-KW"/>
</dbReference>
<evidence type="ECO:0000256" key="11">
    <source>
        <dbReference type="ARBA" id="ARBA00023065"/>
    </source>
</evidence>
<evidence type="ECO:0000313" key="15">
    <source>
        <dbReference type="EMBL" id="CAB9528230.1"/>
    </source>
</evidence>
<keyword evidence="4" id="KW-0109">Calcium transport</keyword>
<evidence type="ECO:0000256" key="8">
    <source>
        <dbReference type="ARBA" id="ARBA00022837"/>
    </source>
</evidence>
<evidence type="ECO:0000256" key="9">
    <source>
        <dbReference type="ARBA" id="ARBA00022989"/>
    </source>
</evidence>
<dbReference type="SMART" id="SM01415">
    <property type="entry name" value="DUF106"/>
    <property type="match status" value="1"/>
</dbReference>
<evidence type="ECO:0000256" key="14">
    <source>
        <dbReference type="SAM" id="Coils"/>
    </source>
</evidence>
<reference evidence="15" key="1">
    <citation type="submission" date="2020-06" db="EMBL/GenBank/DDBJ databases">
        <authorList>
            <consortium name="Plant Systems Biology data submission"/>
        </authorList>
    </citation>
    <scope>NUCLEOTIDE SEQUENCE</scope>
    <source>
        <strain evidence="15">D6</strain>
    </source>
</reference>
<keyword evidence="8" id="KW-0106">Calcium</keyword>
<dbReference type="AlphaFoldDB" id="A0A9N8F0P6"/>
<dbReference type="InterPro" id="IPR002809">
    <property type="entry name" value="EMC3/TMCO1"/>
</dbReference>
<dbReference type="EMBL" id="CAICTM010002173">
    <property type="protein sequence ID" value="CAB9528230.1"/>
    <property type="molecule type" value="Genomic_DNA"/>
</dbReference>
<evidence type="ECO:0000256" key="7">
    <source>
        <dbReference type="ARBA" id="ARBA00022824"/>
    </source>
</evidence>
<comment type="similarity">
    <text evidence="2">Belongs to the TMCO1 family.</text>
</comment>
<dbReference type="PANTHER" id="PTHR20917">
    <property type="entry name" value="PNAS-RELATED"/>
    <property type="match status" value="1"/>
</dbReference>
<evidence type="ECO:0000256" key="3">
    <source>
        <dbReference type="ARBA" id="ARBA00022448"/>
    </source>
</evidence>
<evidence type="ECO:0000256" key="6">
    <source>
        <dbReference type="ARBA" id="ARBA00022692"/>
    </source>
</evidence>
<keyword evidence="5" id="KW-0107">Calcium channel</keyword>